<protein>
    <recommendedName>
        <fullName evidence="2">Thioredoxin domain-containing protein</fullName>
    </recommendedName>
</protein>
<dbReference type="PANTHER" id="PTHR42852:SF13">
    <property type="entry name" value="PROTEIN DIPZ"/>
    <property type="match status" value="1"/>
</dbReference>
<feature type="domain" description="Thioredoxin" evidence="2">
    <location>
        <begin position="48"/>
        <end position="187"/>
    </location>
</feature>
<organism evidence="4">
    <name type="scientific">marine sediment metagenome</name>
    <dbReference type="NCBI Taxonomy" id="412755"/>
    <lineage>
        <taxon>unclassified sequences</taxon>
        <taxon>metagenomes</taxon>
        <taxon>ecological metagenomes</taxon>
    </lineage>
</organism>
<evidence type="ECO:0000256" key="1">
    <source>
        <dbReference type="SAM" id="Phobius"/>
    </source>
</evidence>
<dbReference type="InterPro" id="IPR000866">
    <property type="entry name" value="AhpC/TSA"/>
</dbReference>
<dbReference type="EMBL" id="BART01000152">
    <property type="protein sequence ID" value="GAG65951.1"/>
    <property type="molecule type" value="Genomic_DNA"/>
</dbReference>
<sequence>MDNRKKGIIILIIVAILIVVVFVLGFLFIQNILSKFSEFPSIMGTKSIETGIEAPNFALKNLNGEDVELSQIKGNIVLIDFWAVWCKPCVGKLPYVQSIHEKYGEESLVVLAINVSEKEEKIKSFIEENNYTFPVLIGNKTVSNDYGAHAIPFVVLIDKEGTIRYTELGYRQGSEQKLINEIEKLLEEISK</sequence>
<accession>X1GDL7</accession>
<dbReference type="AlphaFoldDB" id="X1GDL7"/>
<dbReference type="InterPro" id="IPR013766">
    <property type="entry name" value="Thioredoxin_domain"/>
</dbReference>
<dbReference type="SUPFAM" id="SSF52833">
    <property type="entry name" value="Thioredoxin-like"/>
    <property type="match status" value="1"/>
</dbReference>
<dbReference type="Gene3D" id="3.40.30.10">
    <property type="entry name" value="Glutaredoxin"/>
    <property type="match status" value="1"/>
</dbReference>
<comment type="caution">
    <text evidence="4">The sequence shown here is derived from an EMBL/GenBank/DDBJ whole genome shotgun (WGS) entry which is preliminary data.</text>
</comment>
<keyword evidence="1" id="KW-1133">Transmembrane helix</keyword>
<feature type="transmembrane region" description="Helical" evidence="1">
    <location>
        <begin position="7"/>
        <end position="29"/>
    </location>
</feature>
<dbReference type="EMBL" id="BARU01001454">
    <property type="protein sequence ID" value="GAH31128.1"/>
    <property type="molecule type" value="Genomic_DNA"/>
</dbReference>
<dbReference type="InterPro" id="IPR036249">
    <property type="entry name" value="Thioredoxin-like_sf"/>
</dbReference>
<dbReference type="PROSITE" id="PS51352">
    <property type="entry name" value="THIOREDOXIN_2"/>
    <property type="match status" value="1"/>
</dbReference>
<dbReference type="PANTHER" id="PTHR42852">
    <property type="entry name" value="THIOL:DISULFIDE INTERCHANGE PROTEIN DSBE"/>
    <property type="match status" value="1"/>
</dbReference>
<reference evidence="4" key="1">
    <citation type="journal article" date="2014" name="Front. Microbiol.">
        <title>High frequency of phylogenetically diverse reductive dehalogenase-homologous genes in deep subseafloor sedimentary metagenomes.</title>
        <authorList>
            <person name="Kawai M."/>
            <person name="Futagami T."/>
            <person name="Toyoda A."/>
            <person name="Takaki Y."/>
            <person name="Nishi S."/>
            <person name="Hori S."/>
            <person name="Arai W."/>
            <person name="Tsubouchi T."/>
            <person name="Morono Y."/>
            <person name="Uchiyama I."/>
            <person name="Ito T."/>
            <person name="Fujiyama A."/>
            <person name="Inagaki F."/>
            <person name="Takami H."/>
        </authorList>
    </citation>
    <scope>NUCLEOTIDE SEQUENCE</scope>
    <source>
        <strain evidence="4">Expedition CK06-06</strain>
    </source>
</reference>
<dbReference type="GO" id="GO:0016491">
    <property type="term" value="F:oxidoreductase activity"/>
    <property type="evidence" value="ECO:0007669"/>
    <property type="project" value="InterPro"/>
</dbReference>
<gene>
    <name evidence="3" type="ORF">S01H4_00938</name>
    <name evidence="4" type="ORF">S03H2_03816</name>
</gene>
<proteinExistence type="predicted"/>
<name>X1GDL7_9ZZZZ</name>
<dbReference type="GO" id="GO:0016209">
    <property type="term" value="F:antioxidant activity"/>
    <property type="evidence" value="ECO:0007669"/>
    <property type="project" value="InterPro"/>
</dbReference>
<evidence type="ECO:0000313" key="4">
    <source>
        <dbReference type="EMBL" id="GAH31128.1"/>
    </source>
</evidence>
<evidence type="ECO:0000259" key="2">
    <source>
        <dbReference type="PROSITE" id="PS51352"/>
    </source>
</evidence>
<keyword evidence="1" id="KW-0472">Membrane</keyword>
<evidence type="ECO:0000313" key="3">
    <source>
        <dbReference type="EMBL" id="GAG65951.1"/>
    </source>
</evidence>
<dbReference type="Pfam" id="PF00578">
    <property type="entry name" value="AhpC-TSA"/>
    <property type="match status" value="1"/>
</dbReference>
<keyword evidence="1" id="KW-0812">Transmembrane</keyword>
<dbReference type="CDD" id="cd02966">
    <property type="entry name" value="TlpA_like_family"/>
    <property type="match status" value="1"/>
</dbReference>
<dbReference type="InterPro" id="IPR050553">
    <property type="entry name" value="Thioredoxin_ResA/DsbE_sf"/>
</dbReference>